<dbReference type="AlphaFoldDB" id="A0A0A9BC96"/>
<organism evidence="1">
    <name type="scientific">Arundo donax</name>
    <name type="common">Giant reed</name>
    <name type="synonym">Donax arundinaceus</name>
    <dbReference type="NCBI Taxonomy" id="35708"/>
    <lineage>
        <taxon>Eukaryota</taxon>
        <taxon>Viridiplantae</taxon>
        <taxon>Streptophyta</taxon>
        <taxon>Embryophyta</taxon>
        <taxon>Tracheophyta</taxon>
        <taxon>Spermatophyta</taxon>
        <taxon>Magnoliopsida</taxon>
        <taxon>Liliopsida</taxon>
        <taxon>Poales</taxon>
        <taxon>Poaceae</taxon>
        <taxon>PACMAD clade</taxon>
        <taxon>Arundinoideae</taxon>
        <taxon>Arundineae</taxon>
        <taxon>Arundo</taxon>
    </lineage>
</organism>
<reference evidence="1" key="1">
    <citation type="submission" date="2014-09" db="EMBL/GenBank/DDBJ databases">
        <authorList>
            <person name="Magalhaes I.L.F."/>
            <person name="Oliveira U."/>
            <person name="Santos F.R."/>
            <person name="Vidigal T.H.D.A."/>
            <person name="Brescovit A.D."/>
            <person name="Santos A.J."/>
        </authorList>
    </citation>
    <scope>NUCLEOTIDE SEQUENCE</scope>
    <source>
        <tissue evidence="1">Shoot tissue taken approximately 20 cm above the soil surface</tissue>
    </source>
</reference>
<reference evidence="1" key="2">
    <citation type="journal article" date="2015" name="Data Brief">
        <title>Shoot transcriptome of the giant reed, Arundo donax.</title>
        <authorList>
            <person name="Barrero R.A."/>
            <person name="Guerrero F.D."/>
            <person name="Moolhuijzen P."/>
            <person name="Goolsby J.A."/>
            <person name="Tidwell J."/>
            <person name="Bellgard S.E."/>
            <person name="Bellgard M.I."/>
        </authorList>
    </citation>
    <scope>NUCLEOTIDE SEQUENCE</scope>
    <source>
        <tissue evidence="1">Shoot tissue taken approximately 20 cm above the soil surface</tissue>
    </source>
</reference>
<proteinExistence type="predicted"/>
<protein>
    <submittedName>
        <fullName evidence="1">Uncharacterized protein</fullName>
    </submittedName>
</protein>
<name>A0A0A9BC96_ARUDO</name>
<sequence>MRRSDLLQLLNTSTPVNTTKLSSVS</sequence>
<dbReference type="EMBL" id="GBRH01240968">
    <property type="protein sequence ID" value="JAD56927.1"/>
    <property type="molecule type" value="Transcribed_RNA"/>
</dbReference>
<accession>A0A0A9BC96</accession>
<evidence type="ECO:0000313" key="1">
    <source>
        <dbReference type="EMBL" id="JAD56927.1"/>
    </source>
</evidence>